<keyword evidence="2" id="KW-1185">Reference proteome</keyword>
<gene>
    <name evidence="1" type="ORF">O6H91_09G051300</name>
</gene>
<comment type="caution">
    <text evidence="1">The sequence shown here is derived from an EMBL/GenBank/DDBJ whole genome shotgun (WGS) entry which is preliminary data.</text>
</comment>
<name>A0ACC2CNY7_DIPCM</name>
<dbReference type="Proteomes" id="UP001162992">
    <property type="component" value="Chromosome 9"/>
</dbReference>
<protein>
    <submittedName>
        <fullName evidence="1">Uncharacterized protein</fullName>
    </submittedName>
</protein>
<evidence type="ECO:0000313" key="1">
    <source>
        <dbReference type="EMBL" id="KAJ7543749.1"/>
    </source>
</evidence>
<reference evidence="2" key="1">
    <citation type="journal article" date="2024" name="Proc. Natl. Acad. Sci. U.S.A.">
        <title>Extraordinary preservation of gene collinearity over three hundred million years revealed in homosporous lycophytes.</title>
        <authorList>
            <person name="Li C."/>
            <person name="Wickell D."/>
            <person name="Kuo L.Y."/>
            <person name="Chen X."/>
            <person name="Nie B."/>
            <person name="Liao X."/>
            <person name="Peng D."/>
            <person name="Ji J."/>
            <person name="Jenkins J."/>
            <person name="Williams M."/>
            <person name="Shu S."/>
            <person name="Plott C."/>
            <person name="Barry K."/>
            <person name="Rajasekar S."/>
            <person name="Grimwood J."/>
            <person name="Han X."/>
            <person name="Sun S."/>
            <person name="Hou Z."/>
            <person name="He W."/>
            <person name="Dai G."/>
            <person name="Sun C."/>
            <person name="Schmutz J."/>
            <person name="Leebens-Mack J.H."/>
            <person name="Li F.W."/>
            <person name="Wang L."/>
        </authorList>
    </citation>
    <scope>NUCLEOTIDE SEQUENCE [LARGE SCALE GENOMIC DNA]</scope>
    <source>
        <strain evidence="2">cv. PW_Plant_1</strain>
    </source>
</reference>
<organism evidence="1 2">
    <name type="scientific">Diphasiastrum complanatum</name>
    <name type="common">Issler's clubmoss</name>
    <name type="synonym">Lycopodium complanatum</name>
    <dbReference type="NCBI Taxonomy" id="34168"/>
    <lineage>
        <taxon>Eukaryota</taxon>
        <taxon>Viridiplantae</taxon>
        <taxon>Streptophyta</taxon>
        <taxon>Embryophyta</taxon>
        <taxon>Tracheophyta</taxon>
        <taxon>Lycopodiopsida</taxon>
        <taxon>Lycopodiales</taxon>
        <taxon>Lycopodiaceae</taxon>
        <taxon>Lycopodioideae</taxon>
        <taxon>Diphasiastrum</taxon>
    </lineage>
</organism>
<evidence type="ECO:0000313" key="2">
    <source>
        <dbReference type="Proteomes" id="UP001162992"/>
    </source>
</evidence>
<dbReference type="EMBL" id="CM055100">
    <property type="protein sequence ID" value="KAJ7543749.1"/>
    <property type="molecule type" value="Genomic_DNA"/>
</dbReference>
<proteinExistence type="predicted"/>
<accession>A0ACC2CNY7</accession>
<sequence>MEIVRMEDMEMERRRRKTGRPHPLAGRAGTGSPIAPPGWRWRAGRRVSDMCFYSPAGKAFRSQINLQKHLAETPGSPPISQFRFNIGADDFKDSPMPGEPLPINEVFNNKRRLQETDSLVMNKRRKLNTPARSEQIKDFAKSFDEDSKTEDLSRALTVKSSVTSTAYTGVEEGVNFLSSNLCPSRFKPGGGKYKYKKGYSFTRILSSPTSYVVLWKNANILQRFLNEGSRLKERSESELEELRMFLIRRKLDLVNLSKYPEGALRVFFFLLRNQEAPLALGKEELLDFCSKWNCKKKHYWCFSETRRLRGIAISNSKFEKSSQQHSNIHHAGEALSTLGSELFTVRIGSEDAIIKSTTEDMIVAATEEEKAREETSLPVKAELSDAGELLNLRSTSTERGNRYTELKEADNNCALEEPSDNLAQATYSTLFGEEYPTFVQEDRCSSGADALQCASNLTNTQFHKNNDISSEIGEKTSQVVDGEGTVHNLVSESIDGTGVTNHIMLQRDHVQLDSGQSLQATKENFIYTVREQGVPDEPAIVTTYGDLVHPVGYCDRLVLKQSQEMGYEKVPGQQSVIPYNQCLSDGEEGKSTLDASSERRELVLYDKEASQKTMRTDACWCDSCTVDPTFCYGCQCSLCRVEISPKQNWSFLHCPGCNHVCHVECALKARRAGVVKEMGLDGEFLCPSCLRKRDLIPFWKDRVKNALMSVDTSMLEKQLFSAVLVLNGTQREMYQNIHEKLRELHSSVLYDKTSPDLTERLYQIQKDVDALDDPNEQIDDFEEISEELLRNFQVGDLLVEESKVLECKKKAELDHAEWLQAETLTDSERLKLKDAIEQVKKIEEETKLRADCARASKRHLQRAERRLQFLKSNCKARVLSREQIEIQRAALNTELSELRRLQGKIGSFSYESPDLSVDDFSLLLDGVKVQRKRVESAQAMLEHLLALDNIFK</sequence>